<dbReference type="Pfam" id="PF05016">
    <property type="entry name" value="ParE_toxin"/>
    <property type="match status" value="1"/>
</dbReference>
<gene>
    <name evidence="2" type="ORF">UR42_C0024G0007</name>
</gene>
<dbReference type="PANTHER" id="PTHR38813">
    <property type="match status" value="1"/>
</dbReference>
<reference evidence="2 3" key="1">
    <citation type="journal article" date="2015" name="Nature">
        <title>rRNA introns, odd ribosomes, and small enigmatic genomes across a large radiation of phyla.</title>
        <authorList>
            <person name="Brown C.T."/>
            <person name="Hug L.A."/>
            <person name="Thomas B.C."/>
            <person name="Sharon I."/>
            <person name="Castelle C.J."/>
            <person name="Singh A."/>
            <person name="Wilkins M.J."/>
            <person name="Williams K.H."/>
            <person name="Banfield J.F."/>
        </authorList>
    </citation>
    <scope>NUCLEOTIDE SEQUENCE [LARGE SCALE GENOMIC DNA]</scope>
</reference>
<comment type="caution">
    <text evidence="2">The sequence shown here is derived from an EMBL/GenBank/DDBJ whole genome shotgun (WGS) entry which is preliminary data.</text>
</comment>
<organism evidence="2 3">
    <name type="scientific">Candidatus Roizmanbacteria bacterium GW2011_GWA2_33_33</name>
    <dbReference type="NCBI Taxonomy" id="1618476"/>
    <lineage>
        <taxon>Bacteria</taxon>
        <taxon>Candidatus Roizmaniibacteriota</taxon>
    </lineage>
</organism>
<dbReference type="SUPFAM" id="SSF143011">
    <property type="entry name" value="RelE-like"/>
    <property type="match status" value="1"/>
</dbReference>
<evidence type="ECO:0000313" key="3">
    <source>
        <dbReference type="Proteomes" id="UP000034045"/>
    </source>
</evidence>
<evidence type="ECO:0000256" key="1">
    <source>
        <dbReference type="ARBA" id="ARBA00022649"/>
    </source>
</evidence>
<accession>A0A0G0AHI1</accession>
<dbReference type="AlphaFoldDB" id="A0A0G0AHI1"/>
<sequence length="86" mass="10334">MYKLVYHPRVFKFLTKISKKEAKRIVEKIEILDKNPLSEELNVKKLASTKRSFRLRIGNFRVIFEVDFENKIIYIHDVGFRGSIYQ</sequence>
<keyword evidence="1" id="KW-1277">Toxin-antitoxin system</keyword>
<dbReference type="PANTHER" id="PTHR38813:SF1">
    <property type="entry name" value="TOXIN RELE1-RELATED"/>
    <property type="match status" value="1"/>
</dbReference>
<name>A0A0G0AHI1_9BACT</name>
<protein>
    <recommendedName>
        <fullName evidence="4">Plasmid stabilization system</fullName>
    </recommendedName>
</protein>
<dbReference type="InterPro" id="IPR035093">
    <property type="entry name" value="RelE/ParE_toxin_dom_sf"/>
</dbReference>
<dbReference type="EMBL" id="LBPD01000024">
    <property type="protein sequence ID" value="KKP50681.1"/>
    <property type="molecule type" value="Genomic_DNA"/>
</dbReference>
<evidence type="ECO:0008006" key="4">
    <source>
        <dbReference type="Google" id="ProtNLM"/>
    </source>
</evidence>
<proteinExistence type="predicted"/>
<evidence type="ECO:0000313" key="2">
    <source>
        <dbReference type="EMBL" id="KKP50681.1"/>
    </source>
</evidence>
<dbReference type="Gene3D" id="3.30.2310.20">
    <property type="entry name" value="RelE-like"/>
    <property type="match status" value="1"/>
</dbReference>
<dbReference type="InterPro" id="IPR052747">
    <property type="entry name" value="TA_system_RelE_toxin"/>
</dbReference>
<dbReference type="Proteomes" id="UP000034045">
    <property type="component" value="Unassembled WGS sequence"/>
</dbReference>
<dbReference type="InterPro" id="IPR007712">
    <property type="entry name" value="RelE/ParE_toxin"/>
</dbReference>